<evidence type="ECO:0000256" key="1">
    <source>
        <dbReference type="ARBA" id="ARBA00010208"/>
    </source>
</evidence>
<evidence type="ECO:0008006" key="6">
    <source>
        <dbReference type="Google" id="ProtNLM"/>
    </source>
</evidence>
<accession>A0A1E4TBL1</accession>
<dbReference type="SUPFAM" id="SSF54197">
    <property type="entry name" value="HIT-like"/>
    <property type="match status" value="1"/>
</dbReference>
<dbReference type="InterPro" id="IPR036265">
    <property type="entry name" value="HIT-like_sf"/>
</dbReference>
<dbReference type="OrthoDB" id="10264956at2759"/>
<dbReference type="Gene3D" id="3.30.200.40">
    <property type="entry name" value="Scavenger mRNA decapping enzyme, N-terminal domain"/>
    <property type="match status" value="2"/>
</dbReference>
<evidence type="ECO:0000256" key="2">
    <source>
        <dbReference type="PIRSR" id="PIRSR028973-1"/>
    </source>
</evidence>
<dbReference type="AlphaFoldDB" id="A0A1E4TBL1"/>
<dbReference type="GO" id="GO:0000932">
    <property type="term" value="C:P-body"/>
    <property type="evidence" value="ECO:0007669"/>
    <property type="project" value="TreeGrafter"/>
</dbReference>
<feature type="binding site" evidence="3">
    <location>
        <position position="121"/>
    </location>
    <ligand>
        <name>substrate</name>
    </ligand>
</feature>
<feature type="binding site" evidence="3">
    <location>
        <position position="146"/>
    </location>
    <ligand>
        <name>substrate</name>
    </ligand>
</feature>
<dbReference type="Gene3D" id="3.30.428.10">
    <property type="entry name" value="HIT-like"/>
    <property type="match status" value="1"/>
</dbReference>
<dbReference type="GO" id="GO:0140932">
    <property type="term" value="F:5'-(N(7)-methyl 5'-triphosphoguanosine)-[mRNA] diphosphatase activity"/>
    <property type="evidence" value="ECO:0007669"/>
    <property type="project" value="EnsemblFungi"/>
</dbReference>
<dbReference type="GO" id="GO:0000290">
    <property type="term" value="P:deadenylation-dependent decapping of nuclear-transcribed mRNA"/>
    <property type="evidence" value="ECO:0007669"/>
    <property type="project" value="EnsemblFungi"/>
</dbReference>
<name>A0A1E4TBL1_9ASCO</name>
<feature type="binding site" evidence="3">
    <location>
        <position position="144"/>
    </location>
    <ligand>
        <name>substrate</name>
    </ligand>
</feature>
<dbReference type="Proteomes" id="UP000095023">
    <property type="component" value="Unassembled WGS sequence"/>
</dbReference>
<dbReference type="GO" id="GO:0005634">
    <property type="term" value="C:nucleus"/>
    <property type="evidence" value="ECO:0007669"/>
    <property type="project" value="EnsemblFungi"/>
</dbReference>
<feature type="binding site" evidence="3">
    <location>
        <position position="111"/>
    </location>
    <ligand>
        <name>substrate</name>
    </ligand>
</feature>
<dbReference type="SUPFAM" id="SSF102860">
    <property type="entry name" value="mRNA decapping enzyme DcpS N-terminal domain"/>
    <property type="match status" value="1"/>
</dbReference>
<dbReference type="GO" id="GO:0000340">
    <property type="term" value="F:RNA 7-methylguanosine cap binding"/>
    <property type="evidence" value="ECO:0007669"/>
    <property type="project" value="EnsemblFungi"/>
</dbReference>
<proteinExistence type="inferred from homology"/>
<dbReference type="EMBL" id="KV453843">
    <property type="protein sequence ID" value="ODV89142.1"/>
    <property type="molecule type" value="Genomic_DNA"/>
</dbReference>
<dbReference type="PANTHER" id="PTHR12978:SF0">
    <property type="entry name" value="M7GPPPX DIPHOSPHATASE"/>
    <property type="match status" value="1"/>
</dbReference>
<evidence type="ECO:0000313" key="5">
    <source>
        <dbReference type="Proteomes" id="UP000095023"/>
    </source>
</evidence>
<dbReference type="Pfam" id="PF11969">
    <property type="entry name" value="DcpS_C"/>
    <property type="match status" value="1"/>
</dbReference>
<dbReference type="InterPro" id="IPR011145">
    <property type="entry name" value="Scavenger_mRNA_decap_enz_N"/>
</dbReference>
<protein>
    <recommendedName>
        <fullName evidence="6">HIT domain-containing protein</fullName>
    </recommendedName>
</protein>
<organism evidence="4 5">
    <name type="scientific">Tortispora caseinolytica NRRL Y-17796</name>
    <dbReference type="NCBI Taxonomy" id="767744"/>
    <lineage>
        <taxon>Eukaryota</taxon>
        <taxon>Fungi</taxon>
        <taxon>Dikarya</taxon>
        <taxon>Ascomycota</taxon>
        <taxon>Saccharomycotina</taxon>
        <taxon>Trigonopsidomycetes</taxon>
        <taxon>Trigonopsidales</taxon>
        <taxon>Trigonopsidaceae</taxon>
        <taxon>Tortispora</taxon>
    </lineage>
</organism>
<dbReference type="PIRSF" id="PIRSF028973">
    <property type="entry name" value="Scavenger_mRNA_decap_enz"/>
    <property type="match status" value="1"/>
</dbReference>
<dbReference type="PANTHER" id="PTHR12978">
    <property type="entry name" value="HISTIDINE TRIAD HIT PROTEIN MEMBER"/>
    <property type="match status" value="1"/>
</dbReference>
<sequence length="274" mass="31425">MSFDKGTLKRPEILNSDSVSKRVVLKGDIDNDVAILIAERTVWPTDPEESNDIYSWYNCADVKLNLIHPATEKHVKKYSKQNISMITETAKAYKEITRPFMAQTREGTIGWVYNILDGKAEQDAVVYRDEEVVGNRHGFVLMKDMKWDGSTLSTLYLVVIANDRDIWSVRDLRKSDANWLESIIEKCTEAVEKKYGLAADKLRFYVHYQPTYYHFHIHVTHAEYAIPGSTTVGRAILLQDIIERLKIGPEDGYESATMTFQLSSEHGLYPLLKN</sequence>
<feature type="active site" description="Nucleophile" evidence="2">
    <location>
        <position position="216"/>
    </location>
</feature>
<keyword evidence="5" id="KW-1185">Reference proteome</keyword>
<evidence type="ECO:0000256" key="3">
    <source>
        <dbReference type="PIRSR" id="PIRSR028973-2"/>
    </source>
</evidence>
<dbReference type="InterPro" id="IPR008594">
    <property type="entry name" value="DcpS/DCS2"/>
</dbReference>
<reference evidence="5" key="1">
    <citation type="submission" date="2016-02" db="EMBL/GenBank/DDBJ databases">
        <title>Comparative genomics of biotechnologically important yeasts.</title>
        <authorList>
            <consortium name="DOE Joint Genome Institute"/>
            <person name="Riley R."/>
            <person name="Haridas S."/>
            <person name="Wolfe K.H."/>
            <person name="Lopes M.R."/>
            <person name="Hittinger C.T."/>
            <person name="Goker M."/>
            <person name="Salamov A."/>
            <person name="Wisecaver J."/>
            <person name="Long T.M."/>
            <person name="Aerts A.L."/>
            <person name="Barry K."/>
            <person name="Choi C."/>
            <person name="Clum A."/>
            <person name="Coughlan A.Y."/>
            <person name="Deshpande S."/>
            <person name="Douglass A.P."/>
            <person name="Hanson S.J."/>
            <person name="Klenk H.-P."/>
            <person name="Labutti K."/>
            <person name="Lapidus A."/>
            <person name="Lindquist E."/>
            <person name="Lipzen A."/>
            <person name="Meier-Kolthoff J.P."/>
            <person name="Ohm R.A."/>
            <person name="Otillar R.P."/>
            <person name="Pangilinan J."/>
            <person name="Peng Y."/>
            <person name="Rokas A."/>
            <person name="Rosa C.A."/>
            <person name="Scheuner C."/>
            <person name="Sibirny A.A."/>
            <person name="Slot J.C."/>
            <person name="Stielow J.B."/>
            <person name="Sun H."/>
            <person name="Kurtzman C.P."/>
            <person name="Blackwell M."/>
            <person name="Jeffries T.W."/>
            <person name="Grigoriev I.V."/>
        </authorList>
    </citation>
    <scope>NUCLEOTIDE SEQUENCE [LARGE SCALE GENOMIC DNA]</scope>
    <source>
        <strain evidence="5">NRRL Y-17796</strain>
    </source>
</reference>
<comment type="similarity">
    <text evidence="1">Belongs to the HIT family.</text>
</comment>
<feature type="binding site" evidence="3">
    <location>
        <begin position="207"/>
        <end position="218"/>
    </location>
    <ligand>
        <name>substrate</name>
    </ligand>
</feature>
<gene>
    <name evidence="4" type="ORF">CANCADRAFT_58177</name>
</gene>
<dbReference type="Pfam" id="PF05652">
    <property type="entry name" value="DcpS"/>
    <property type="match status" value="1"/>
</dbReference>
<evidence type="ECO:0000313" key="4">
    <source>
        <dbReference type="EMBL" id="ODV89142.1"/>
    </source>
</evidence>